<organism evidence="1 2">
    <name type="scientific">Phyllosticta citricarpa</name>
    <dbReference type="NCBI Taxonomy" id="55181"/>
    <lineage>
        <taxon>Eukaryota</taxon>
        <taxon>Fungi</taxon>
        <taxon>Dikarya</taxon>
        <taxon>Ascomycota</taxon>
        <taxon>Pezizomycotina</taxon>
        <taxon>Dothideomycetes</taxon>
        <taxon>Dothideomycetes incertae sedis</taxon>
        <taxon>Botryosphaeriales</taxon>
        <taxon>Phyllostictaceae</taxon>
        <taxon>Phyllosticta</taxon>
    </lineage>
</organism>
<comment type="caution">
    <text evidence="1">The sequence shown here is derived from an EMBL/GenBank/DDBJ whole genome shotgun (WGS) entry which is preliminary data.</text>
</comment>
<accession>A0ABR1MR12</accession>
<gene>
    <name evidence="1" type="ORF">IWX46DRAFT_637250</name>
</gene>
<reference evidence="1 2" key="1">
    <citation type="submission" date="2024-04" db="EMBL/GenBank/DDBJ databases">
        <title>Phyllosticta paracitricarpa is synonymous to the EU quarantine fungus P. citricarpa based on phylogenomic analyses.</title>
        <authorList>
            <consortium name="Lawrence Berkeley National Laboratory"/>
            <person name="Van Ingen-Buijs V.A."/>
            <person name="Van Westerhoven A.C."/>
            <person name="Haridas S."/>
            <person name="Skiadas P."/>
            <person name="Martin F."/>
            <person name="Groenewald J.Z."/>
            <person name="Crous P.W."/>
            <person name="Seidl M.F."/>
        </authorList>
    </citation>
    <scope>NUCLEOTIDE SEQUENCE [LARGE SCALE GENOMIC DNA]</scope>
    <source>
        <strain evidence="1 2">CBS 122670</strain>
    </source>
</reference>
<dbReference type="Proteomes" id="UP001365128">
    <property type="component" value="Unassembled WGS sequence"/>
</dbReference>
<keyword evidence="2" id="KW-1185">Reference proteome</keyword>
<evidence type="ECO:0000313" key="2">
    <source>
        <dbReference type="Proteomes" id="UP001365128"/>
    </source>
</evidence>
<name>A0ABR1MR12_9PEZI</name>
<protein>
    <submittedName>
        <fullName evidence="1">Uncharacterized protein</fullName>
    </submittedName>
</protein>
<sequence length="143" mass="16587">MVLEGTVPDLFDVFAIWLRARRLPYPAGFYTSYFVQDEGGTNSEELWDYLMSSAYVFATIYQVKEFGFAVEQEFEYRICASENQSDSYDAMPTTIALSRLSEEIPPARLSASCLLWRLRCVGPIVSRENSRCFFRNFWLVIKI</sequence>
<dbReference type="EMBL" id="JBBPDW010000002">
    <property type="protein sequence ID" value="KAK7555789.1"/>
    <property type="molecule type" value="Genomic_DNA"/>
</dbReference>
<proteinExistence type="predicted"/>
<evidence type="ECO:0000313" key="1">
    <source>
        <dbReference type="EMBL" id="KAK7555789.1"/>
    </source>
</evidence>